<dbReference type="InterPro" id="IPR001227">
    <property type="entry name" value="Ac_transferase_dom_sf"/>
</dbReference>
<comment type="caution">
    <text evidence="9">The sequence shown here is derived from an EMBL/GenBank/DDBJ whole genome shotgun (WGS) entry which is preliminary data.</text>
</comment>
<accession>A0A6L5JTZ9</accession>
<dbReference type="Pfam" id="PF00698">
    <property type="entry name" value="Acyl_transf_1"/>
    <property type="match status" value="1"/>
</dbReference>
<dbReference type="Gene3D" id="3.40.366.10">
    <property type="entry name" value="Malonyl-Coenzyme A Acyl Carrier Protein, domain 2"/>
    <property type="match status" value="1"/>
</dbReference>
<dbReference type="SMART" id="SM00827">
    <property type="entry name" value="PKS_AT"/>
    <property type="match status" value="1"/>
</dbReference>
<proteinExistence type="inferred from homology"/>
<dbReference type="InterPro" id="IPR050858">
    <property type="entry name" value="Mal-CoA-ACP_Trans/PKS_FabD"/>
</dbReference>
<organism evidence="9 10">
    <name type="scientific">Rhodocyclus tenuis</name>
    <name type="common">Rhodospirillum tenue</name>
    <dbReference type="NCBI Taxonomy" id="1066"/>
    <lineage>
        <taxon>Bacteria</taxon>
        <taxon>Pseudomonadati</taxon>
        <taxon>Pseudomonadota</taxon>
        <taxon>Betaproteobacteria</taxon>
        <taxon>Rhodocyclales</taxon>
        <taxon>Rhodocyclaceae</taxon>
        <taxon>Rhodocyclus</taxon>
    </lineage>
</organism>
<dbReference type="PANTHER" id="PTHR42681">
    <property type="entry name" value="MALONYL-COA-ACYL CARRIER PROTEIN TRANSACYLASE, MITOCHONDRIAL"/>
    <property type="match status" value="1"/>
</dbReference>
<dbReference type="SUPFAM" id="SSF55048">
    <property type="entry name" value="Probable ACP-binding domain of malonyl-CoA ACP transacylase"/>
    <property type="match status" value="1"/>
</dbReference>
<comment type="catalytic activity">
    <reaction evidence="5 6">
        <text>holo-[ACP] + malonyl-CoA = malonyl-[ACP] + CoA</text>
        <dbReference type="Rhea" id="RHEA:41792"/>
        <dbReference type="Rhea" id="RHEA-COMP:9623"/>
        <dbReference type="Rhea" id="RHEA-COMP:9685"/>
        <dbReference type="ChEBI" id="CHEBI:57287"/>
        <dbReference type="ChEBI" id="CHEBI:57384"/>
        <dbReference type="ChEBI" id="CHEBI:64479"/>
        <dbReference type="ChEBI" id="CHEBI:78449"/>
        <dbReference type="EC" id="2.3.1.39"/>
    </reaction>
</comment>
<dbReference type="FunFam" id="3.30.70.250:FF:000001">
    <property type="entry name" value="Malonyl CoA-acyl carrier protein transacylase"/>
    <property type="match status" value="1"/>
</dbReference>
<dbReference type="SUPFAM" id="SSF52151">
    <property type="entry name" value="FabD/lysophospholipase-like"/>
    <property type="match status" value="1"/>
</dbReference>
<dbReference type="GO" id="GO:0004314">
    <property type="term" value="F:[acyl-carrier-protein] S-malonyltransferase activity"/>
    <property type="evidence" value="ECO:0007669"/>
    <property type="project" value="UniProtKB-EC"/>
</dbReference>
<evidence type="ECO:0000256" key="5">
    <source>
        <dbReference type="ARBA" id="ARBA00048462"/>
    </source>
</evidence>
<dbReference type="InterPro" id="IPR016035">
    <property type="entry name" value="Acyl_Trfase/lysoPLipase"/>
</dbReference>
<protein>
    <recommendedName>
        <fullName evidence="2 6">Malonyl CoA-acyl carrier protein transacylase</fullName>
        <ecNumber evidence="1 6">2.3.1.39</ecNumber>
    </recommendedName>
</protein>
<keyword evidence="4 6" id="KW-0012">Acyltransferase</keyword>
<evidence type="ECO:0000256" key="7">
    <source>
        <dbReference type="PIRSR" id="PIRSR000446-1"/>
    </source>
</evidence>
<dbReference type="GO" id="GO:0006633">
    <property type="term" value="P:fatty acid biosynthetic process"/>
    <property type="evidence" value="ECO:0007669"/>
    <property type="project" value="TreeGrafter"/>
</dbReference>
<feature type="active site" evidence="7">
    <location>
        <position position="203"/>
    </location>
</feature>
<dbReference type="AlphaFoldDB" id="A0A6L5JTZ9"/>
<dbReference type="Gene3D" id="3.30.70.250">
    <property type="entry name" value="Malonyl-CoA ACP transacylase, ACP-binding"/>
    <property type="match status" value="1"/>
</dbReference>
<comment type="similarity">
    <text evidence="6">Belongs to the fabD family.</text>
</comment>
<dbReference type="InterPro" id="IPR024925">
    <property type="entry name" value="Malonyl_CoA-ACP_transAc"/>
</dbReference>
<evidence type="ECO:0000313" key="9">
    <source>
        <dbReference type="EMBL" id="MQY50885.1"/>
    </source>
</evidence>
<dbReference type="PIRSF" id="PIRSF000446">
    <property type="entry name" value="Mct"/>
    <property type="match status" value="1"/>
</dbReference>
<dbReference type="EMBL" id="WIXJ01000002">
    <property type="protein sequence ID" value="MQY50885.1"/>
    <property type="molecule type" value="Genomic_DNA"/>
</dbReference>
<reference evidence="9 10" key="1">
    <citation type="submission" date="2019-10" db="EMBL/GenBank/DDBJ databases">
        <title>Whole-genome sequence of the purple nonsulfur photosynthetic bacterium Rhodocyclus tenuis.</title>
        <authorList>
            <person name="Kyndt J.A."/>
            <person name="Meyer T.E."/>
        </authorList>
    </citation>
    <scope>NUCLEOTIDE SEQUENCE [LARGE SCALE GENOMIC DNA]</scope>
    <source>
        <strain evidence="9 10">DSM 110</strain>
    </source>
</reference>
<dbReference type="InterPro" id="IPR016036">
    <property type="entry name" value="Malonyl_transacylase_ACP-bd"/>
</dbReference>
<dbReference type="EC" id="2.3.1.39" evidence="1 6"/>
<evidence type="ECO:0000256" key="2">
    <source>
        <dbReference type="ARBA" id="ARBA00018953"/>
    </source>
</evidence>
<dbReference type="InterPro" id="IPR004410">
    <property type="entry name" value="Malonyl_CoA-ACP_transAc_FabD"/>
</dbReference>
<keyword evidence="3 6" id="KW-0808">Transferase</keyword>
<evidence type="ECO:0000313" key="10">
    <source>
        <dbReference type="Proteomes" id="UP000480275"/>
    </source>
</evidence>
<dbReference type="NCBIfam" id="TIGR00128">
    <property type="entry name" value="fabD"/>
    <property type="match status" value="1"/>
</dbReference>
<dbReference type="InterPro" id="IPR014043">
    <property type="entry name" value="Acyl_transferase_dom"/>
</dbReference>
<sequence length="317" mass="32036">MAFAFVFPGQGSQSVGMMAAYGDAAIVRSTFDEASAALGEDLWQLVADGPAEALALTVNTQPVMLAAGIAVYRLWREKGGALPAVVAGHSLGEYAALVAAGVISFADAVPLVRLRAAAMQEAVPAGTGAMAAILGLDDAGIRAACVQASADSGEGEVVEAVNFNAPGQTVIAGSKRAVERACELCKAAGAKRAVLLPVSAPFHSSLMRPAAERLAQGLAAVNFAVPQIPVVNNVAARIETDPEVIKASLVRQACSPVLWVDSVRAIAAQGVTSVIECGPGKVLAGLTKRCAEGVTGIALADLTTLEAALSSVESAHA</sequence>
<evidence type="ECO:0000256" key="1">
    <source>
        <dbReference type="ARBA" id="ARBA00013258"/>
    </source>
</evidence>
<dbReference type="PANTHER" id="PTHR42681:SF1">
    <property type="entry name" value="MALONYL-COA-ACYL CARRIER PROTEIN TRANSACYLASE, MITOCHONDRIAL"/>
    <property type="match status" value="1"/>
</dbReference>
<evidence type="ECO:0000256" key="4">
    <source>
        <dbReference type="ARBA" id="ARBA00023315"/>
    </source>
</evidence>
<feature type="domain" description="Malonyl-CoA:ACP transacylase (MAT)" evidence="8">
    <location>
        <begin position="6"/>
        <end position="316"/>
    </location>
</feature>
<dbReference type="Proteomes" id="UP000480275">
    <property type="component" value="Unassembled WGS sequence"/>
</dbReference>
<gene>
    <name evidence="9" type="primary">fabD</name>
    <name evidence="9" type="ORF">GHK24_03715</name>
</gene>
<evidence type="ECO:0000256" key="6">
    <source>
        <dbReference type="PIRNR" id="PIRNR000446"/>
    </source>
</evidence>
<dbReference type="GO" id="GO:0005829">
    <property type="term" value="C:cytosol"/>
    <property type="evidence" value="ECO:0007669"/>
    <property type="project" value="TreeGrafter"/>
</dbReference>
<evidence type="ECO:0000256" key="3">
    <source>
        <dbReference type="ARBA" id="ARBA00022679"/>
    </source>
</evidence>
<name>A0A6L5JTZ9_RHOTE</name>
<evidence type="ECO:0000259" key="8">
    <source>
        <dbReference type="SMART" id="SM00827"/>
    </source>
</evidence>
<feature type="active site" evidence="7">
    <location>
        <position position="90"/>
    </location>
</feature>